<evidence type="ECO:0008006" key="3">
    <source>
        <dbReference type="Google" id="ProtNLM"/>
    </source>
</evidence>
<comment type="caution">
    <text evidence="1">The sequence shown here is derived from an EMBL/GenBank/DDBJ whole genome shotgun (WGS) entry which is preliminary data.</text>
</comment>
<dbReference type="RefSeq" id="WP_231808670.1">
    <property type="nucleotide sequence ID" value="NZ_JAJOZG010000012.1"/>
</dbReference>
<accession>A0ABS8QWT9</accession>
<reference evidence="1 2" key="1">
    <citation type="journal article" date="2022" name="Int. J. Syst. Evol. Microbiol.">
        <title>Pseudomonas petroselini sp. nov., a pathogen causing bacterial rot of parsley in Japan.</title>
        <authorList>
            <person name="Sawada H."/>
            <person name="Fujikawa T."/>
            <person name="Osada S."/>
            <person name="Satou M."/>
        </authorList>
    </citation>
    <scope>NUCLEOTIDE SEQUENCE [LARGE SCALE GENOMIC DNA]</scope>
    <source>
        <strain evidence="1 2">MAFF 311096</strain>
    </source>
</reference>
<proteinExistence type="predicted"/>
<dbReference type="Proteomes" id="UP001154922">
    <property type="component" value="Unassembled WGS sequence"/>
</dbReference>
<protein>
    <recommendedName>
        <fullName evidence="3">SnoaL-like domain-containing protein</fullName>
    </recommendedName>
</protein>
<reference evidence="1 2" key="2">
    <citation type="journal article" date="2023" name="Plant Pathol.">
        <title>Dismantling and reorganizing Pseudomonas marginalis sensu#lato.</title>
        <authorList>
            <person name="Sawada H."/>
            <person name="Fujikawa T."/>
            <person name="Satou M."/>
        </authorList>
    </citation>
    <scope>NUCLEOTIDE SEQUENCE [LARGE SCALE GENOMIC DNA]</scope>
    <source>
        <strain evidence="1 2">MAFF 311096</strain>
    </source>
</reference>
<keyword evidence="2" id="KW-1185">Reference proteome</keyword>
<gene>
    <name evidence="1" type="ORF">LRQ20_15090</name>
</gene>
<evidence type="ECO:0000313" key="1">
    <source>
        <dbReference type="EMBL" id="MCD7039649.1"/>
    </source>
</evidence>
<sequence length="197" mass="22326">MSNYSYVSILKRRAKSLSRDTSISLAVAQEHVSQAAGFAHFHELNVIAKRKPDDPRLMKAALGIVVLRDAIYEDDVYSAFESEIDDLLSDAVDETNATGFTVKGLSITDSTYDIEVGVLTLRVSFVYEGEQDQERMYHGSAFYLDAQVRLVRRDDEWRIAEEGVEILAGESDKDRDREMELDDQYARWLDEQDGSDA</sequence>
<evidence type="ECO:0000313" key="2">
    <source>
        <dbReference type="Proteomes" id="UP001154922"/>
    </source>
</evidence>
<name>A0ABS8QWT9_9PSED</name>
<dbReference type="EMBL" id="JAJOZI010000075">
    <property type="protein sequence ID" value="MCD7039649.1"/>
    <property type="molecule type" value="Genomic_DNA"/>
</dbReference>
<organism evidence="1 2">
    <name type="scientific">Pseudomonas petroselini</name>
    <dbReference type="NCBI Taxonomy" id="2899822"/>
    <lineage>
        <taxon>Bacteria</taxon>
        <taxon>Pseudomonadati</taxon>
        <taxon>Pseudomonadota</taxon>
        <taxon>Gammaproteobacteria</taxon>
        <taxon>Pseudomonadales</taxon>
        <taxon>Pseudomonadaceae</taxon>
        <taxon>Pseudomonas</taxon>
    </lineage>
</organism>